<evidence type="ECO:0000313" key="4">
    <source>
        <dbReference type="Proteomes" id="UP000006039"/>
    </source>
</evidence>
<reference evidence="4" key="1">
    <citation type="submission" date="2010-07" db="EMBL/GenBank/DDBJ databases">
        <title>The genome sequence of Gaeumannomyces graminis var. tritici strain R3-111a-1.</title>
        <authorList>
            <consortium name="The Broad Institute Genome Sequencing Platform"/>
            <person name="Ma L.-J."/>
            <person name="Dead R."/>
            <person name="Young S."/>
            <person name="Zeng Q."/>
            <person name="Koehrsen M."/>
            <person name="Alvarado L."/>
            <person name="Berlin A."/>
            <person name="Chapman S.B."/>
            <person name="Chen Z."/>
            <person name="Freedman E."/>
            <person name="Gellesch M."/>
            <person name="Goldberg J."/>
            <person name="Griggs A."/>
            <person name="Gujja S."/>
            <person name="Heilman E.R."/>
            <person name="Heiman D."/>
            <person name="Hepburn T."/>
            <person name="Howarth C."/>
            <person name="Jen D."/>
            <person name="Larson L."/>
            <person name="Mehta T."/>
            <person name="Neiman D."/>
            <person name="Pearson M."/>
            <person name="Roberts A."/>
            <person name="Saif S."/>
            <person name="Shea T."/>
            <person name="Shenoy N."/>
            <person name="Sisk P."/>
            <person name="Stolte C."/>
            <person name="Sykes S."/>
            <person name="Walk T."/>
            <person name="White J."/>
            <person name="Yandava C."/>
            <person name="Haas B."/>
            <person name="Nusbaum C."/>
            <person name="Birren B."/>
        </authorList>
    </citation>
    <scope>NUCLEOTIDE SEQUENCE [LARGE SCALE GENOMIC DNA]</scope>
    <source>
        <strain evidence="4">R3-111a-1</strain>
    </source>
</reference>
<feature type="compositionally biased region" description="Basic and acidic residues" evidence="1">
    <location>
        <begin position="74"/>
        <end position="89"/>
    </location>
</feature>
<reference evidence="3" key="5">
    <citation type="submission" date="2018-04" db="UniProtKB">
        <authorList>
            <consortium name="EnsemblFungi"/>
        </authorList>
    </citation>
    <scope>IDENTIFICATION</scope>
    <source>
        <strain evidence="3">R3-111a-1</strain>
    </source>
</reference>
<feature type="region of interest" description="Disordered" evidence="1">
    <location>
        <begin position="145"/>
        <end position="164"/>
    </location>
</feature>
<feature type="compositionally biased region" description="Pro residues" evidence="1">
    <location>
        <begin position="151"/>
        <end position="164"/>
    </location>
</feature>
<dbReference type="EnsemblFungi" id="EJT74925">
    <property type="protein sequence ID" value="EJT74925"/>
    <property type="gene ID" value="GGTG_08763"/>
</dbReference>
<reference evidence="3" key="4">
    <citation type="journal article" date="2015" name="G3 (Bethesda)">
        <title>Genome sequences of three phytopathogenic species of the Magnaporthaceae family of fungi.</title>
        <authorList>
            <person name="Okagaki L.H."/>
            <person name="Nunes C.C."/>
            <person name="Sailsbery J."/>
            <person name="Clay B."/>
            <person name="Brown D."/>
            <person name="John T."/>
            <person name="Oh Y."/>
            <person name="Young N."/>
            <person name="Fitzgerald M."/>
            <person name="Haas B.J."/>
            <person name="Zeng Q."/>
            <person name="Young S."/>
            <person name="Adiconis X."/>
            <person name="Fan L."/>
            <person name="Levin J.Z."/>
            <person name="Mitchell T.K."/>
            <person name="Okubara P.A."/>
            <person name="Farman M.L."/>
            <person name="Kohn L.M."/>
            <person name="Birren B."/>
            <person name="Ma L.-J."/>
            <person name="Dean R.A."/>
        </authorList>
    </citation>
    <scope>NUCLEOTIDE SEQUENCE</scope>
    <source>
        <strain evidence="3">R3-111a-1</strain>
    </source>
</reference>
<feature type="compositionally biased region" description="Low complexity" evidence="1">
    <location>
        <begin position="90"/>
        <end position="100"/>
    </location>
</feature>
<reference evidence="2" key="3">
    <citation type="submission" date="2010-09" db="EMBL/GenBank/DDBJ databases">
        <title>Annotation of Gaeumannomyces graminis var. tritici R3-111a-1.</title>
        <authorList>
            <consortium name="The Broad Institute Genome Sequencing Platform"/>
            <person name="Ma L.-J."/>
            <person name="Dead R."/>
            <person name="Young S.K."/>
            <person name="Zeng Q."/>
            <person name="Gargeya S."/>
            <person name="Fitzgerald M."/>
            <person name="Haas B."/>
            <person name="Abouelleil A."/>
            <person name="Alvarado L."/>
            <person name="Arachchi H.M."/>
            <person name="Berlin A."/>
            <person name="Brown A."/>
            <person name="Chapman S.B."/>
            <person name="Chen Z."/>
            <person name="Dunbar C."/>
            <person name="Freedman E."/>
            <person name="Gearin G."/>
            <person name="Gellesch M."/>
            <person name="Goldberg J."/>
            <person name="Griggs A."/>
            <person name="Gujja S."/>
            <person name="Heiman D."/>
            <person name="Howarth C."/>
            <person name="Larson L."/>
            <person name="Lui A."/>
            <person name="MacDonald P.J.P."/>
            <person name="Mehta T."/>
            <person name="Montmayeur A."/>
            <person name="Murphy C."/>
            <person name="Neiman D."/>
            <person name="Pearson M."/>
            <person name="Priest M."/>
            <person name="Roberts A."/>
            <person name="Saif S."/>
            <person name="Shea T."/>
            <person name="Shenoy N."/>
            <person name="Sisk P."/>
            <person name="Stolte C."/>
            <person name="Sykes S."/>
            <person name="Yandava C."/>
            <person name="Wortman J."/>
            <person name="Nusbaum C."/>
            <person name="Birren B."/>
        </authorList>
    </citation>
    <scope>NUCLEOTIDE SEQUENCE</scope>
    <source>
        <strain evidence="2">R3-111a-1</strain>
    </source>
</reference>
<dbReference type="VEuPathDB" id="FungiDB:GGTG_08763"/>
<dbReference type="GeneID" id="20349221"/>
<dbReference type="RefSeq" id="XP_009224869.1">
    <property type="nucleotide sequence ID" value="XM_009226605.1"/>
</dbReference>
<evidence type="ECO:0000313" key="3">
    <source>
        <dbReference type="EnsemblFungi" id="EJT74925"/>
    </source>
</evidence>
<dbReference type="HOGENOM" id="CLU_071085_1_0_1"/>
<organism evidence="2">
    <name type="scientific">Gaeumannomyces tritici (strain R3-111a-1)</name>
    <name type="common">Wheat and barley take-all root rot fungus</name>
    <name type="synonym">Gaeumannomyces graminis var. tritici</name>
    <dbReference type="NCBI Taxonomy" id="644352"/>
    <lineage>
        <taxon>Eukaryota</taxon>
        <taxon>Fungi</taxon>
        <taxon>Dikarya</taxon>
        <taxon>Ascomycota</taxon>
        <taxon>Pezizomycotina</taxon>
        <taxon>Sordariomycetes</taxon>
        <taxon>Sordariomycetidae</taxon>
        <taxon>Magnaporthales</taxon>
        <taxon>Magnaporthaceae</taxon>
        <taxon>Gaeumannomyces</taxon>
    </lineage>
</organism>
<dbReference type="Proteomes" id="UP000006039">
    <property type="component" value="Unassembled WGS sequence"/>
</dbReference>
<feature type="region of interest" description="Disordered" evidence="1">
    <location>
        <begin position="52"/>
        <end position="102"/>
    </location>
</feature>
<name>J3P5H4_GAET3</name>
<dbReference type="OrthoDB" id="5391496at2759"/>
<dbReference type="AlphaFoldDB" id="J3P5H4"/>
<protein>
    <submittedName>
        <fullName evidence="2 3">Uncharacterized protein</fullName>
    </submittedName>
</protein>
<proteinExistence type="predicted"/>
<sequence length="289" mass="31504">MAAFLPKVLSPALPSELISYILDQHKYPTTLVVCIPRAEFISSFLDEATGETRVDTLPSSQEQPDDNIPQGPAEKQEAEDHSQNSRPEEAAQPTPTADAATTERARTILSTPLRQTAVARHIRTVFVPTVSHLRAFLSVFSAEADPSSKARPPPAPEGPSAAPPTPLLLIYGLLELHRDTSEWNAQGLGSTAACLVEAAHRSGMEAVVVEPAVRAIREVQTQDDEEGQEERNAPDGDRVFVRVDLEGLLSEEMPVLNMAARRLGRDGEGQGWSGRTVPVRMVLGRWFCF</sequence>
<accession>J3P5H4</accession>
<reference evidence="2" key="2">
    <citation type="submission" date="2010-07" db="EMBL/GenBank/DDBJ databases">
        <authorList>
            <consortium name="The Broad Institute Genome Sequencing Platform"/>
            <consortium name="Broad Institute Genome Sequencing Center for Infectious Disease"/>
            <person name="Ma L.-J."/>
            <person name="Dead R."/>
            <person name="Young S."/>
            <person name="Zeng Q."/>
            <person name="Koehrsen M."/>
            <person name="Alvarado L."/>
            <person name="Berlin A."/>
            <person name="Chapman S.B."/>
            <person name="Chen Z."/>
            <person name="Freedman E."/>
            <person name="Gellesch M."/>
            <person name="Goldberg J."/>
            <person name="Griggs A."/>
            <person name="Gujja S."/>
            <person name="Heilman E.R."/>
            <person name="Heiman D."/>
            <person name="Hepburn T."/>
            <person name="Howarth C."/>
            <person name="Jen D."/>
            <person name="Larson L."/>
            <person name="Mehta T."/>
            <person name="Neiman D."/>
            <person name="Pearson M."/>
            <person name="Roberts A."/>
            <person name="Saif S."/>
            <person name="Shea T."/>
            <person name="Shenoy N."/>
            <person name="Sisk P."/>
            <person name="Stolte C."/>
            <person name="Sykes S."/>
            <person name="Walk T."/>
            <person name="White J."/>
            <person name="Yandava C."/>
            <person name="Haas B."/>
            <person name="Nusbaum C."/>
            <person name="Birren B."/>
        </authorList>
    </citation>
    <scope>NUCLEOTIDE SEQUENCE</scope>
    <source>
        <strain evidence="2">R3-111a-1</strain>
    </source>
</reference>
<evidence type="ECO:0000313" key="2">
    <source>
        <dbReference type="EMBL" id="EJT74925.1"/>
    </source>
</evidence>
<dbReference type="eggNOG" id="ENOG502SDG8">
    <property type="taxonomic scope" value="Eukaryota"/>
</dbReference>
<gene>
    <name evidence="3" type="primary">20349221</name>
    <name evidence="2" type="ORF">GGTG_08763</name>
</gene>
<evidence type="ECO:0000256" key="1">
    <source>
        <dbReference type="SAM" id="MobiDB-lite"/>
    </source>
</evidence>
<keyword evidence="4" id="KW-1185">Reference proteome</keyword>
<dbReference type="EMBL" id="GL385398">
    <property type="protein sequence ID" value="EJT74925.1"/>
    <property type="molecule type" value="Genomic_DNA"/>
</dbReference>